<dbReference type="InterPro" id="IPR011701">
    <property type="entry name" value="MFS"/>
</dbReference>
<keyword evidence="4 5" id="KW-0472">Membrane</keyword>
<feature type="transmembrane region" description="Helical" evidence="5">
    <location>
        <begin position="376"/>
        <end position="397"/>
    </location>
</feature>
<dbReference type="InterPro" id="IPR036259">
    <property type="entry name" value="MFS_trans_sf"/>
</dbReference>
<dbReference type="InterPro" id="IPR020846">
    <property type="entry name" value="MFS_dom"/>
</dbReference>
<dbReference type="InterPro" id="IPR005829">
    <property type="entry name" value="Sugar_transporter_CS"/>
</dbReference>
<accession>A0A6L9Y702</accession>
<feature type="transmembrane region" description="Helical" evidence="5">
    <location>
        <begin position="111"/>
        <end position="132"/>
    </location>
</feature>
<dbReference type="Gene3D" id="1.20.1250.20">
    <property type="entry name" value="MFS general substrate transporter like domains"/>
    <property type="match status" value="1"/>
</dbReference>
<evidence type="ECO:0000256" key="1">
    <source>
        <dbReference type="ARBA" id="ARBA00004141"/>
    </source>
</evidence>
<dbReference type="EMBL" id="JAAGYR010000007">
    <property type="protein sequence ID" value="NEN75647.1"/>
    <property type="molecule type" value="Genomic_DNA"/>
</dbReference>
<evidence type="ECO:0000256" key="3">
    <source>
        <dbReference type="ARBA" id="ARBA00022989"/>
    </source>
</evidence>
<evidence type="ECO:0000256" key="4">
    <source>
        <dbReference type="ARBA" id="ARBA00023136"/>
    </source>
</evidence>
<feature type="domain" description="Major facilitator superfamily (MFS) profile" evidence="6">
    <location>
        <begin position="19"/>
        <end position="432"/>
    </location>
</feature>
<feature type="transmembrane region" description="Helical" evidence="5">
    <location>
        <begin position="409"/>
        <end position="427"/>
    </location>
</feature>
<gene>
    <name evidence="7" type="ORF">F9B74_04800</name>
</gene>
<dbReference type="Pfam" id="PF07690">
    <property type="entry name" value="MFS_1"/>
    <property type="match status" value="1"/>
</dbReference>
<keyword evidence="8" id="KW-1185">Reference proteome</keyword>
<evidence type="ECO:0000313" key="8">
    <source>
        <dbReference type="Proteomes" id="UP000477651"/>
    </source>
</evidence>
<name>A0A6L9Y702_9BURK</name>
<keyword evidence="2 5" id="KW-0812">Transmembrane</keyword>
<feature type="transmembrane region" description="Helical" evidence="5">
    <location>
        <begin position="55"/>
        <end position="73"/>
    </location>
</feature>
<dbReference type="SUPFAM" id="SSF103473">
    <property type="entry name" value="MFS general substrate transporter"/>
    <property type="match status" value="1"/>
</dbReference>
<evidence type="ECO:0000256" key="5">
    <source>
        <dbReference type="SAM" id="Phobius"/>
    </source>
</evidence>
<evidence type="ECO:0000256" key="2">
    <source>
        <dbReference type="ARBA" id="ARBA00022692"/>
    </source>
</evidence>
<feature type="transmembrane region" description="Helical" evidence="5">
    <location>
        <begin position="342"/>
        <end position="364"/>
    </location>
</feature>
<organism evidence="7 8">
    <name type="scientific">Pelistega ratti</name>
    <dbReference type="NCBI Taxonomy" id="2652177"/>
    <lineage>
        <taxon>Bacteria</taxon>
        <taxon>Pseudomonadati</taxon>
        <taxon>Pseudomonadota</taxon>
        <taxon>Betaproteobacteria</taxon>
        <taxon>Burkholderiales</taxon>
        <taxon>Alcaligenaceae</taxon>
        <taxon>Pelistega</taxon>
    </lineage>
</organism>
<feature type="transmembrane region" description="Helical" evidence="5">
    <location>
        <begin position="318"/>
        <end position="336"/>
    </location>
</feature>
<evidence type="ECO:0000313" key="7">
    <source>
        <dbReference type="EMBL" id="NEN75647.1"/>
    </source>
</evidence>
<dbReference type="PROSITE" id="PS00217">
    <property type="entry name" value="SUGAR_TRANSPORT_2"/>
    <property type="match status" value="1"/>
</dbReference>
<comment type="subcellular location">
    <subcellularLocation>
        <location evidence="1">Membrane</location>
        <topology evidence="1">Multi-pass membrane protein</topology>
    </subcellularLocation>
</comment>
<dbReference type="PROSITE" id="PS50850">
    <property type="entry name" value="MFS"/>
    <property type="match status" value="1"/>
</dbReference>
<proteinExistence type="predicted"/>
<dbReference type="Proteomes" id="UP000477651">
    <property type="component" value="Unassembled WGS sequence"/>
</dbReference>
<dbReference type="RefSeq" id="WP_163764270.1">
    <property type="nucleotide sequence ID" value="NZ_JAAGYR010000007.1"/>
</dbReference>
<feature type="transmembrane region" description="Helical" evidence="5">
    <location>
        <begin position="144"/>
        <end position="165"/>
    </location>
</feature>
<dbReference type="AlphaFoldDB" id="A0A6L9Y702"/>
<evidence type="ECO:0000259" key="6">
    <source>
        <dbReference type="PROSITE" id="PS50850"/>
    </source>
</evidence>
<feature type="transmembrane region" description="Helical" evidence="5">
    <location>
        <begin position="292"/>
        <end position="311"/>
    </location>
</feature>
<feature type="transmembrane region" description="Helical" evidence="5">
    <location>
        <begin position="171"/>
        <end position="193"/>
    </location>
</feature>
<dbReference type="PANTHER" id="PTHR23508:SF10">
    <property type="entry name" value="CARBOXYLIC ACID TRANSPORTER PROTEIN HOMOLOG"/>
    <property type="match status" value="1"/>
</dbReference>
<sequence>MSLRTQIDQSPMTRYQWMVVGLAILLNFLDGYDVLAISFTAKSISTDLQLNFDQIGTLMSAGFIGMALGSLLFSPFADKYGRRPLLIFSTFLASLGMLMVCFSSQLNYLILWRIVTGLGVGGILPCINVIVSEYTNKKWRGLSISAYVAGFGIGASLGGMTAILLQEIYGWRSVFLVGAILTGLSALLLYFVLPESVDYLHTQKDASSKAKLRTITQHIRQPWHDALDELPIQHTTERQASLFEFFTFNHIKKYIFIWIPFFGVMASFYFISSWTPALLETAGLSKALSQTVGIAIALGGTAGSLLFGWIVSRYATRFLLIIFMILFGISTILFVLTESLSIAIILAILIGGLMNGCIAGLFTLNPSLYPVYFRSTGSGVAISLGRIGAIISPIIAGELLLNGWSKEELYFSVGIILFLTCPTLFFLKEYTEE</sequence>
<comment type="caution">
    <text evidence="7">The sequence shown here is derived from an EMBL/GenBank/DDBJ whole genome shotgun (WGS) entry which is preliminary data.</text>
</comment>
<dbReference type="GO" id="GO:0046943">
    <property type="term" value="F:carboxylic acid transmembrane transporter activity"/>
    <property type="evidence" value="ECO:0007669"/>
    <property type="project" value="TreeGrafter"/>
</dbReference>
<keyword evidence="3 5" id="KW-1133">Transmembrane helix</keyword>
<dbReference type="PANTHER" id="PTHR23508">
    <property type="entry name" value="CARBOXYLIC ACID TRANSPORTER PROTEIN HOMOLOG"/>
    <property type="match status" value="1"/>
</dbReference>
<protein>
    <submittedName>
        <fullName evidence="7">MFS transporter</fullName>
    </submittedName>
</protein>
<reference evidence="7 8" key="1">
    <citation type="submission" date="2020-02" db="EMBL/GenBank/DDBJ databases">
        <title>Pelistega sp. NLN82 were isolated from wild rodents of the Hainan Island.</title>
        <authorList>
            <person name="Niu N."/>
            <person name="Zhou J."/>
        </authorList>
    </citation>
    <scope>NUCLEOTIDE SEQUENCE [LARGE SCALE GENOMIC DNA]</scope>
    <source>
        <strain evidence="7 8">NLN82</strain>
    </source>
</reference>
<dbReference type="GO" id="GO:0005886">
    <property type="term" value="C:plasma membrane"/>
    <property type="evidence" value="ECO:0007669"/>
    <property type="project" value="TreeGrafter"/>
</dbReference>
<feature type="transmembrane region" description="Helical" evidence="5">
    <location>
        <begin position="85"/>
        <end position="105"/>
    </location>
</feature>
<feature type="transmembrane region" description="Helical" evidence="5">
    <location>
        <begin position="254"/>
        <end position="272"/>
    </location>
</feature>